<dbReference type="InterPro" id="IPR036866">
    <property type="entry name" value="RibonucZ/Hydroxyglut_hydro"/>
</dbReference>
<dbReference type="InParanoid" id="G5A0J2"/>
<dbReference type="GO" id="GO:0004416">
    <property type="term" value="F:hydroxyacylglutathione hydrolase activity"/>
    <property type="evidence" value="ECO:0007669"/>
    <property type="project" value="UniProtKB-EC"/>
</dbReference>
<dbReference type="Proteomes" id="UP000002640">
    <property type="component" value="Unassembled WGS sequence"/>
</dbReference>
<evidence type="ECO:0000313" key="11">
    <source>
        <dbReference type="EMBL" id="EGZ10528.1"/>
    </source>
</evidence>
<reference evidence="11 12" key="1">
    <citation type="journal article" date="2006" name="Science">
        <title>Phytophthora genome sequences uncover evolutionary origins and mechanisms of pathogenesis.</title>
        <authorList>
            <person name="Tyler B.M."/>
            <person name="Tripathy S."/>
            <person name="Zhang X."/>
            <person name="Dehal P."/>
            <person name="Jiang R.H."/>
            <person name="Aerts A."/>
            <person name="Arredondo F.D."/>
            <person name="Baxter L."/>
            <person name="Bensasson D."/>
            <person name="Beynon J.L."/>
            <person name="Chapman J."/>
            <person name="Damasceno C.M."/>
            <person name="Dorrance A.E."/>
            <person name="Dou D."/>
            <person name="Dickerman A.W."/>
            <person name="Dubchak I.L."/>
            <person name="Garbelotto M."/>
            <person name="Gijzen M."/>
            <person name="Gordon S.G."/>
            <person name="Govers F."/>
            <person name="Grunwald N.J."/>
            <person name="Huang W."/>
            <person name="Ivors K.L."/>
            <person name="Jones R.W."/>
            <person name="Kamoun S."/>
            <person name="Krampis K."/>
            <person name="Lamour K.H."/>
            <person name="Lee M.K."/>
            <person name="McDonald W.H."/>
            <person name="Medina M."/>
            <person name="Meijer H.J."/>
            <person name="Nordberg E.K."/>
            <person name="Maclean D.J."/>
            <person name="Ospina-Giraldo M.D."/>
            <person name="Morris P.F."/>
            <person name="Phuntumart V."/>
            <person name="Putnam N.H."/>
            <person name="Rash S."/>
            <person name="Rose J.K."/>
            <person name="Sakihama Y."/>
            <person name="Salamov A.A."/>
            <person name="Savidor A."/>
            <person name="Scheuring C.F."/>
            <person name="Smith B.M."/>
            <person name="Sobral B.W."/>
            <person name="Terry A."/>
            <person name="Torto-Alalibo T.A."/>
            <person name="Win J."/>
            <person name="Xu Z."/>
            <person name="Zhang H."/>
            <person name="Grigoriev I.V."/>
            <person name="Rokhsar D.S."/>
            <person name="Boore J.L."/>
        </authorList>
    </citation>
    <scope>NUCLEOTIDE SEQUENCE [LARGE SCALE GENOMIC DNA]</scope>
    <source>
        <strain evidence="11 12">P6497</strain>
    </source>
</reference>
<proteinExistence type="inferred from homology"/>
<evidence type="ECO:0000256" key="4">
    <source>
        <dbReference type="ARBA" id="ARBA00006759"/>
    </source>
</evidence>
<comment type="similarity">
    <text evidence="4">Belongs to the metallo-beta-lactamase superfamily. Glyoxalase II family.</text>
</comment>
<dbReference type="PANTHER" id="PTHR11935">
    <property type="entry name" value="BETA LACTAMASE DOMAIN"/>
    <property type="match status" value="1"/>
</dbReference>
<evidence type="ECO:0000256" key="6">
    <source>
        <dbReference type="ARBA" id="ARBA00022723"/>
    </source>
</evidence>
<dbReference type="InterPro" id="IPR017782">
    <property type="entry name" value="Hydroxyacylglutathione_Hdrlase"/>
</dbReference>
<dbReference type="Pfam" id="PF16123">
    <property type="entry name" value="HAGH_C"/>
    <property type="match status" value="1"/>
</dbReference>
<keyword evidence="12" id="KW-1185">Reference proteome</keyword>
<dbReference type="GO" id="GO:0019243">
    <property type="term" value="P:methylglyoxal catabolic process to D-lactate via S-lactoyl-glutathione"/>
    <property type="evidence" value="ECO:0007669"/>
    <property type="project" value="InterPro"/>
</dbReference>
<dbReference type="AlphaFoldDB" id="G5A0J2"/>
<dbReference type="RefSeq" id="XP_009533273.1">
    <property type="nucleotide sequence ID" value="XM_009534978.1"/>
</dbReference>
<dbReference type="InterPro" id="IPR032282">
    <property type="entry name" value="HAGH_C"/>
</dbReference>
<gene>
    <name evidence="11" type="ORF">PHYSODRAFT_520173</name>
</gene>
<dbReference type="Gene3D" id="3.60.15.10">
    <property type="entry name" value="Ribonuclease Z/Hydroxyacylglutathione hydrolase-like"/>
    <property type="match status" value="1"/>
</dbReference>
<dbReference type="Pfam" id="PF00753">
    <property type="entry name" value="Lactamase_B"/>
    <property type="match status" value="1"/>
</dbReference>
<dbReference type="SMART" id="SM00849">
    <property type="entry name" value="Lactamase_B"/>
    <property type="match status" value="1"/>
</dbReference>
<comment type="catalytic activity">
    <reaction evidence="1">
        <text>an S-(2-hydroxyacyl)glutathione + H2O = a 2-hydroxy carboxylate + glutathione + H(+)</text>
        <dbReference type="Rhea" id="RHEA:21864"/>
        <dbReference type="ChEBI" id="CHEBI:15377"/>
        <dbReference type="ChEBI" id="CHEBI:15378"/>
        <dbReference type="ChEBI" id="CHEBI:57925"/>
        <dbReference type="ChEBI" id="CHEBI:58896"/>
        <dbReference type="ChEBI" id="CHEBI:71261"/>
        <dbReference type="EC" id="3.1.2.6"/>
    </reaction>
</comment>
<dbReference type="HAMAP" id="MF_01374">
    <property type="entry name" value="Glyoxalase_2"/>
    <property type="match status" value="1"/>
</dbReference>
<evidence type="ECO:0000256" key="2">
    <source>
        <dbReference type="ARBA" id="ARBA00001947"/>
    </source>
</evidence>
<evidence type="ECO:0000259" key="10">
    <source>
        <dbReference type="SMART" id="SM00849"/>
    </source>
</evidence>
<dbReference type="STRING" id="1094619.G5A0J2"/>
<dbReference type="KEGG" id="psoj:PHYSODRAFT_520173"/>
<dbReference type="SMR" id="G5A0J2"/>
<accession>G5A0J2</accession>
<dbReference type="InterPro" id="IPR001279">
    <property type="entry name" value="Metallo-B-lactamas"/>
</dbReference>
<dbReference type="PANTHER" id="PTHR11935:SF94">
    <property type="entry name" value="TENZING NORGAY, ISOFORM C"/>
    <property type="match status" value="1"/>
</dbReference>
<comment type="cofactor">
    <cofactor evidence="2">
        <name>Zn(2+)</name>
        <dbReference type="ChEBI" id="CHEBI:29105"/>
    </cofactor>
</comment>
<evidence type="ECO:0000313" key="12">
    <source>
        <dbReference type="Proteomes" id="UP000002640"/>
    </source>
</evidence>
<evidence type="ECO:0000256" key="1">
    <source>
        <dbReference type="ARBA" id="ARBA00001623"/>
    </source>
</evidence>
<dbReference type="NCBIfam" id="TIGR03413">
    <property type="entry name" value="GSH_gloB"/>
    <property type="match status" value="1"/>
</dbReference>
<keyword evidence="8" id="KW-0862">Zinc</keyword>
<dbReference type="GO" id="GO:0046872">
    <property type="term" value="F:metal ion binding"/>
    <property type="evidence" value="ECO:0007669"/>
    <property type="project" value="UniProtKB-KW"/>
</dbReference>
<sequence>MQVELVPVLSDNYAYLLIDPSNRVAAAVDPVDAAKVYARAKELQVTISTILTTHSHWDHTGGNNDLRGLIQQKENREIPVVGGRGNAVEAQSQTVTDGDVVTVGELQVKVYFTPCHTRDHVLFHCQDALFTGDTLFVAGCGRFFSGNPAEMHYALNEVVAALPEETQIYCGHEYTASNLRFAAHVEPENEVVQKKLAWAVEKTKAGEPTIPSTVKEELAKWNAVCMRLSVDFSASAPVL</sequence>
<dbReference type="GeneID" id="20660260"/>
<keyword evidence="6" id="KW-0479">Metal-binding</keyword>
<dbReference type="OMA" id="NYIWLLQ"/>
<evidence type="ECO:0000256" key="7">
    <source>
        <dbReference type="ARBA" id="ARBA00022801"/>
    </source>
</evidence>
<organism evidence="11 12">
    <name type="scientific">Phytophthora sojae (strain P6497)</name>
    <name type="common">Soybean stem and root rot agent</name>
    <name type="synonym">Phytophthora megasperma f. sp. glycines</name>
    <dbReference type="NCBI Taxonomy" id="1094619"/>
    <lineage>
        <taxon>Eukaryota</taxon>
        <taxon>Sar</taxon>
        <taxon>Stramenopiles</taxon>
        <taxon>Oomycota</taxon>
        <taxon>Peronosporomycetes</taxon>
        <taxon>Peronosporales</taxon>
        <taxon>Peronosporaceae</taxon>
        <taxon>Phytophthora</taxon>
    </lineage>
</organism>
<evidence type="ECO:0000256" key="5">
    <source>
        <dbReference type="ARBA" id="ARBA00011917"/>
    </source>
</evidence>
<evidence type="ECO:0000256" key="9">
    <source>
        <dbReference type="ARBA" id="ARBA00031044"/>
    </source>
</evidence>
<comment type="pathway">
    <text evidence="3">Secondary metabolite metabolism; methylglyoxal degradation; (R)-lactate from methylglyoxal: step 2/2.</text>
</comment>
<keyword evidence="7" id="KW-0378">Hydrolase</keyword>
<dbReference type="EC" id="3.1.2.6" evidence="5"/>
<dbReference type="CDD" id="cd07723">
    <property type="entry name" value="hydroxyacylglutathione_hydrolase_MBL-fold"/>
    <property type="match status" value="1"/>
</dbReference>
<evidence type="ECO:0000256" key="8">
    <source>
        <dbReference type="ARBA" id="ARBA00022833"/>
    </source>
</evidence>
<feature type="domain" description="Metallo-beta-lactamase" evidence="10">
    <location>
        <begin position="11"/>
        <end position="172"/>
    </location>
</feature>
<dbReference type="SUPFAM" id="SSF56281">
    <property type="entry name" value="Metallo-hydrolase/oxidoreductase"/>
    <property type="match status" value="1"/>
</dbReference>
<dbReference type="EMBL" id="JH159158">
    <property type="protein sequence ID" value="EGZ10528.1"/>
    <property type="molecule type" value="Genomic_DNA"/>
</dbReference>
<dbReference type="InterPro" id="IPR035680">
    <property type="entry name" value="Clx_II_MBL"/>
</dbReference>
<protein>
    <recommendedName>
        <fullName evidence="5">hydroxyacylglutathione hydrolase</fullName>
        <ecNumber evidence="5">3.1.2.6</ecNumber>
    </recommendedName>
    <alternativeName>
        <fullName evidence="9">Glyoxalase II</fullName>
    </alternativeName>
</protein>
<evidence type="ECO:0000256" key="3">
    <source>
        <dbReference type="ARBA" id="ARBA00004963"/>
    </source>
</evidence>
<name>G5A0J2_PHYSP</name>